<dbReference type="Proteomes" id="UP000295184">
    <property type="component" value="Unassembled WGS sequence"/>
</dbReference>
<dbReference type="AlphaFoldDB" id="A0A4V6NGM7"/>
<keyword evidence="2" id="KW-0472">Membrane</keyword>
<reference evidence="3 4" key="1">
    <citation type="submission" date="2019-03" db="EMBL/GenBank/DDBJ databases">
        <title>Genomic Encyclopedia of Type Strains, Phase IV (KMG-IV): sequencing the most valuable type-strain genomes for metagenomic binning, comparative biology and taxonomic classification.</title>
        <authorList>
            <person name="Goeker M."/>
        </authorList>
    </citation>
    <scope>NUCLEOTIDE SEQUENCE [LARGE SCALE GENOMIC DNA]</scope>
    <source>
        <strain evidence="3 4">DSM 100451</strain>
    </source>
</reference>
<feature type="compositionally biased region" description="Basic and acidic residues" evidence="1">
    <location>
        <begin position="354"/>
        <end position="367"/>
    </location>
</feature>
<gene>
    <name evidence="3" type="ORF">EDD77_11027</name>
</gene>
<evidence type="ECO:0000313" key="3">
    <source>
        <dbReference type="EMBL" id="TCL57352.1"/>
    </source>
</evidence>
<dbReference type="RefSeq" id="WP_132587356.1">
    <property type="nucleotide sequence ID" value="NZ_CABKVM010000017.1"/>
</dbReference>
<evidence type="ECO:0000256" key="1">
    <source>
        <dbReference type="SAM" id="MobiDB-lite"/>
    </source>
</evidence>
<organism evidence="3 4">
    <name type="scientific">Allofournierella massiliensis</name>
    <dbReference type="NCBI Taxonomy" id="1650663"/>
    <lineage>
        <taxon>Bacteria</taxon>
        <taxon>Bacillati</taxon>
        <taxon>Bacillota</taxon>
        <taxon>Clostridia</taxon>
        <taxon>Eubacteriales</taxon>
        <taxon>Oscillospiraceae</taxon>
        <taxon>Allofournierella</taxon>
    </lineage>
</organism>
<dbReference type="STRING" id="1650663.GCA_001486665_02138"/>
<keyword evidence="2" id="KW-1133">Transmembrane helix</keyword>
<comment type="caution">
    <text evidence="3">The sequence shown here is derived from an EMBL/GenBank/DDBJ whole genome shotgun (WGS) entry which is preliminary data.</text>
</comment>
<keyword evidence="2" id="KW-0812">Transmembrane</keyword>
<proteinExistence type="predicted"/>
<feature type="transmembrane region" description="Helical" evidence="2">
    <location>
        <begin position="325"/>
        <end position="346"/>
    </location>
</feature>
<protein>
    <recommendedName>
        <fullName evidence="5">MacB-like protein</fullName>
    </recommendedName>
</protein>
<name>A0A4V6NGM7_9FIRM</name>
<feature type="transmembrane region" description="Helical" evidence="2">
    <location>
        <begin position="265"/>
        <end position="288"/>
    </location>
</feature>
<evidence type="ECO:0008006" key="5">
    <source>
        <dbReference type="Google" id="ProtNLM"/>
    </source>
</evidence>
<evidence type="ECO:0000313" key="4">
    <source>
        <dbReference type="Proteomes" id="UP000295184"/>
    </source>
</evidence>
<feature type="transmembrane region" description="Helical" evidence="2">
    <location>
        <begin position="224"/>
        <end position="245"/>
    </location>
</feature>
<dbReference type="EMBL" id="SLUM01000010">
    <property type="protein sequence ID" value="TCL57352.1"/>
    <property type="molecule type" value="Genomic_DNA"/>
</dbReference>
<sequence length="384" mass="41950">MNRMKTGRRKSKGALILRVLAVLLAAFAAVFARQVLLCRSALYSVPMLLEYPELGESSPLTLEVLQRRVGDKAENSAAWQGMLEADLPGGSQQLIARVALSNWGQVAGLDFVSGEFYPAQAVLLRQYQAVVPEGLAAAGDTFAVENVEYTVCGVYRPEGESAPVYLSTHPEQPNSSLTPTRMLLAQNDRLRLSVLYDLQTKANDTPKTAGVDLGVWRQLLRQEVYGVIFCCTVLLCACVLLRGYVGLVRLYGRWNDMLYGRKRALALHLTQIILAVAALNLAICGVNLPAELLAGPAETNPMQIFSALAGQSDYLAQAARSAKELAVLGLAAVLLFVGAVILWQLAGHIKRPDRNRKQSAFPEKEQASARWRYHAPTCPKKTTD</sequence>
<dbReference type="OrthoDB" id="1837341at2"/>
<accession>A0A4V6NGM7</accession>
<evidence type="ECO:0000256" key="2">
    <source>
        <dbReference type="SAM" id="Phobius"/>
    </source>
</evidence>
<feature type="region of interest" description="Disordered" evidence="1">
    <location>
        <begin position="354"/>
        <end position="384"/>
    </location>
</feature>